<name>A0A397VTH4_9GLOM</name>
<proteinExistence type="predicted"/>
<dbReference type="OrthoDB" id="4062651at2759"/>
<dbReference type="PROSITE" id="PS50011">
    <property type="entry name" value="PROTEIN_KINASE_DOM"/>
    <property type="match status" value="1"/>
</dbReference>
<sequence length="113" mass="13393">MHDRIDFDKIVEINSGALKRLRDDTHDQNFNREVEILRNAQGHPNIITFYSIIKDPSNEHYFMVLQYADKDLRDYLSENFKSLQLIDKFRMAEEMAQGLLFLHTKNIVHGDLI</sequence>
<dbReference type="InterPro" id="IPR000719">
    <property type="entry name" value="Prot_kinase_dom"/>
</dbReference>
<dbReference type="InterPro" id="IPR001245">
    <property type="entry name" value="Ser-Thr/Tyr_kinase_cat_dom"/>
</dbReference>
<dbReference type="GO" id="GO:0004672">
    <property type="term" value="F:protein kinase activity"/>
    <property type="evidence" value="ECO:0007669"/>
    <property type="project" value="InterPro"/>
</dbReference>
<comment type="caution">
    <text evidence="2">The sequence shown here is derived from an EMBL/GenBank/DDBJ whole genome shotgun (WGS) entry which is preliminary data.</text>
</comment>
<dbReference type="InterPro" id="IPR050167">
    <property type="entry name" value="Ser_Thr_protein_kinase"/>
</dbReference>
<dbReference type="EMBL" id="QKWP01000189">
    <property type="protein sequence ID" value="RIB25072.1"/>
    <property type="molecule type" value="Genomic_DNA"/>
</dbReference>
<reference evidence="2 3" key="1">
    <citation type="submission" date="2018-06" db="EMBL/GenBank/DDBJ databases">
        <title>Comparative genomics reveals the genomic features of Rhizophagus irregularis, R. cerebriforme, R. diaphanum and Gigaspora rosea, and their symbiotic lifestyle signature.</title>
        <authorList>
            <person name="Morin E."/>
            <person name="San Clemente H."/>
            <person name="Chen E.C.H."/>
            <person name="De La Providencia I."/>
            <person name="Hainaut M."/>
            <person name="Kuo A."/>
            <person name="Kohler A."/>
            <person name="Murat C."/>
            <person name="Tang N."/>
            <person name="Roy S."/>
            <person name="Loubradou J."/>
            <person name="Henrissat B."/>
            <person name="Grigoriev I.V."/>
            <person name="Corradi N."/>
            <person name="Roux C."/>
            <person name="Martin F.M."/>
        </authorList>
    </citation>
    <scope>NUCLEOTIDE SEQUENCE [LARGE SCALE GENOMIC DNA]</scope>
    <source>
        <strain evidence="2 3">DAOM 194757</strain>
    </source>
</reference>
<dbReference type="GO" id="GO:0005524">
    <property type="term" value="F:ATP binding"/>
    <property type="evidence" value="ECO:0007669"/>
    <property type="project" value="InterPro"/>
</dbReference>
<feature type="domain" description="Protein kinase" evidence="1">
    <location>
        <begin position="1"/>
        <end position="113"/>
    </location>
</feature>
<dbReference type="GO" id="GO:0005737">
    <property type="term" value="C:cytoplasm"/>
    <property type="evidence" value="ECO:0007669"/>
    <property type="project" value="TreeGrafter"/>
</dbReference>
<dbReference type="STRING" id="44941.A0A397VTH4"/>
<evidence type="ECO:0000259" key="1">
    <source>
        <dbReference type="PROSITE" id="PS50011"/>
    </source>
</evidence>
<evidence type="ECO:0000313" key="2">
    <source>
        <dbReference type="EMBL" id="RIB25072.1"/>
    </source>
</evidence>
<evidence type="ECO:0000313" key="3">
    <source>
        <dbReference type="Proteomes" id="UP000266673"/>
    </source>
</evidence>
<dbReference type="Gene3D" id="1.10.510.10">
    <property type="entry name" value="Transferase(Phosphotransferase) domain 1"/>
    <property type="match status" value="1"/>
</dbReference>
<dbReference type="AlphaFoldDB" id="A0A397VTH4"/>
<dbReference type="GO" id="GO:0007165">
    <property type="term" value="P:signal transduction"/>
    <property type="evidence" value="ECO:0007669"/>
    <property type="project" value="TreeGrafter"/>
</dbReference>
<dbReference type="Proteomes" id="UP000266673">
    <property type="component" value="Unassembled WGS sequence"/>
</dbReference>
<keyword evidence="3" id="KW-1185">Reference proteome</keyword>
<dbReference type="InterPro" id="IPR011009">
    <property type="entry name" value="Kinase-like_dom_sf"/>
</dbReference>
<accession>A0A397VTH4</accession>
<dbReference type="SUPFAM" id="SSF56112">
    <property type="entry name" value="Protein kinase-like (PK-like)"/>
    <property type="match status" value="1"/>
</dbReference>
<gene>
    <name evidence="2" type="ORF">C2G38_2031378</name>
</gene>
<keyword evidence="2" id="KW-0418">Kinase</keyword>
<dbReference type="Pfam" id="PF07714">
    <property type="entry name" value="PK_Tyr_Ser-Thr"/>
    <property type="match status" value="1"/>
</dbReference>
<keyword evidence="2" id="KW-0808">Transferase</keyword>
<organism evidence="2 3">
    <name type="scientific">Gigaspora rosea</name>
    <dbReference type="NCBI Taxonomy" id="44941"/>
    <lineage>
        <taxon>Eukaryota</taxon>
        <taxon>Fungi</taxon>
        <taxon>Fungi incertae sedis</taxon>
        <taxon>Mucoromycota</taxon>
        <taxon>Glomeromycotina</taxon>
        <taxon>Glomeromycetes</taxon>
        <taxon>Diversisporales</taxon>
        <taxon>Gigasporaceae</taxon>
        <taxon>Gigaspora</taxon>
    </lineage>
</organism>
<dbReference type="PANTHER" id="PTHR23257">
    <property type="entry name" value="SERINE-THREONINE PROTEIN KINASE"/>
    <property type="match status" value="1"/>
</dbReference>
<protein>
    <submittedName>
        <fullName evidence="2">Kinase-like domain-containing protein</fullName>
    </submittedName>
</protein>